<comment type="caution">
    <text evidence="5">The sequence shown here is derived from an EMBL/GenBank/DDBJ whole genome shotgun (WGS) entry which is preliminary data.</text>
</comment>
<comment type="subcellular location">
    <subcellularLocation>
        <location evidence="1">Cytoplasm</location>
    </subcellularLocation>
</comment>
<sequence>MASNDTFIRVSNRQLQYGSRARFTAGLLQLLKSLPEHLMAMGMGTYQATSVAFHPRRPSVVAAGTNYGQIYVWDLDRCGDGRRDQQGERGNADAISDALVFRTIADQQYGHGEGVYSLQWLPRRLDAQGISDSEMLLCASSTDGKCLLWDPFIGETGRSRPTPLTGFTIPRKKANKWLNRDGMLEGCRSVGAPVADNAAVTHCILGGEAGSVARIPLRLSDVLAGEHLHISSTCTWKSDALSVLRGVPEEARQKLIMHVEAYCAVQGVNQVTTEILYGSQPPCSLVYPPPGKSATCQGHTPSTPVTTVAFSPFISRAYATGGADGKVMIFNVGTVAGSVMDCLRSTLRSSFSSSVADAYLRAWSARRC</sequence>
<evidence type="ECO:0008006" key="7">
    <source>
        <dbReference type="Google" id="ProtNLM"/>
    </source>
</evidence>
<dbReference type="InterPro" id="IPR050687">
    <property type="entry name" value="Dynein_IC"/>
</dbReference>
<evidence type="ECO:0000256" key="3">
    <source>
        <dbReference type="ARBA" id="ARBA00022574"/>
    </source>
</evidence>
<dbReference type="SMART" id="SM00320">
    <property type="entry name" value="WD40"/>
    <property type="match status" value="3"/>
</dbReference>
<dbReference type="InterPro" id="IPR015943">
    <property type="entry name" value="WD40/YVTN_repeat-like_dom_sf"/>
</dbReference>
<evidence type="ECO:0000313" key="5">
    <source>
        <dbReference type="EMBL" id="KAF4736465.1"/>
    </source>
</evidence>
<keyword evidence="3" id="KW-0853">WD repeat</keyword>
<name>A0A7J6SUK6_PEROL</name>
<dbReference type="GO" id="GO:0045504">
    <property type="term" value="F:dynein heavy chain binding"/>
    <property type="evidence" value="ECO:0007669"/>
    <property type="project" value="TreeGrafter"/>
</dbReference>
<dbReference type="Proteomes" id="UP000574390">
    <property type="component" value="Unassembled WGS sequence"/>
</dbReference>
<reference evidence="5 6" key="1">
    <citation type="submission" date="2020-04" db="EMBL/GenBank/DDBJ databases">
        <title>Perkinsus olseni comparative genomics.</title>
        <authorList>
            <person name="Bogema D.R."/>
        </authorList>
    </citation>
    <scope>NUCLEOTIDE SEQUENCE [LARGE SCALE GENOMIC DNA]</scope>
    <source>
        <strain evidence="5">ATCC PRA-205</strain>
    </source>
</reference>
<evidence type="ECO:0000256" key="2">
    <source>
        <dbReference type="ARBA" id="ARBA00022490"/>
    </source>
</evidence>
<dbReference type="SUPFAM" id="SSF50978">
    <property type="entry name" value="WD40 repeat-like"/>
    <property type="match status" value="1"/>
</dbReference>
<gene>
    <name evidence="5" type="ORF">FOZ62_020402</name>
</gene>
<evidence type="ECO:0000313" key="6">
    <source>
        <dbReference type="Proteomes" id="UP000574390"/>
    </source>
</evidence>
<accession>A0A7J6SUK6</accession>
<evidence type="ECO:0000256" key="4">
    <source>
        <dbReference type="ARBA" id="ARBA00022737"/>
    </source>
</evidence>
<keyword evidence="4" id="KW-0677">Repeat</keyword>
<dbReference type="InterPro" id="IPR036322">
    <property type="entry name" value="WD40_repeat_dom_sf"/>
</dbReference>
<dbReference type="PANTHER" id="PTHR12442:SF26">
    <property type="entry name" value="CYTOPLASMIC DYNEIN 2 INTERMEDIATE CHAIN 2"/>
    <property type="match status" value="1"/>
</dbReference>
<dbReference type="PANTHER" id="PTHR12442">
    <property type="entry name" value="DYNEIN INTERMEDIATE CHAIN"/>
    <property type="match status" value="1"/>
</dbReference>
<evidence type="ECO:0000256" key="1">
    <source>
        <dbReference type="ARBA" id="ARBA00004496"/>
    </source>
</evidence>
<dbReference type="InterPro" id="IPR001680">
    <property type="entry name" value="WD40_rpt"/>
</dbReference>
<dbReference type="EMBL" id="JABANM010012172">
    <property type="protein sequence ID" value="KAF4736465.1"/>
    <property type="molecule type" value="Genomic_DNA"/>
</dbReference>
<protein>
    <recommendedName>
        <fullName evidence="7">Guanine nucleotide-binding protein subunit beta-like protein</fullName>
    </recommendedName>
</protein>
<dbReference type="GO" id="GO:0005868">
    <property type="term" value="C:cytoplasmic dynein complex"/>
    <property type="evidence" value="ECO:0007669"/>
    <property type="project" value="TreeGrafter"/>
</dbReference>
<dbReference type="Gene3D" id="2.130.10.10">
    <property type="entry name" value="YVTN repeat-like/Quinoprotein amine dehydrogenase"/>
    <property type="match status" value="2"/>
</dbReference>
<dbReference type="GO" id="GO:0045503">
    <property type="term" value="F:dynein light chain binding"/>
    <property type="evidence" value="ECO:0007669"/>
    <property type="project" value="TreeGrafter"/>
</dbReference>
<dbReference type="GO" id="GO:0042073">
    <property type="term" value="P:intraciliary transport"/>
    <property type="evidence" value="ECO:0007669"/>
    <property type="project" value="TreeGrafter"/>
</dbReference>
<dbReference type="GO" id="GO:0097014">
    <property type="term" value="C:ciliary plasm"/>
    <property type="evidence" value="ECO:0007669"/>
    <property type="project" value="TreeGrafter"/>
</dbReference>
<keyword evidence="2" id="KW-0963">Cytoplasm</keyword>
<dbReference type="AlphaFoldDB" id="A0A7J6SUK6"/>
<dbReference type="Pfam" id="PF00400">
    <property type="entry name" value="WD40"/>
    <property type="match status" value="2"/>
</dbReference>
<organism evidence="5 6">
    <name type="scientific">Perkinsus olseni</name>
    <name type="common">Perkinsus atlanticus</name>
    <dbReference type="NCBI Taxonomy" id="32597"/>
    <lineage>
        <taxon>Eukaryota</taxon>
        <taxon>Sar</taxon>
        <taxon>Alveolata</taxon>
        <taxon>Perkinsozoa</taxon>
        <taxon>Perkinsea</taxon>
        <taxon>Perkinsida</taxon>
        <taxon>Perkinsidae</taxon>
        <taxon>Perkinsus</taxon>
    </lineage>
</organism>
<proteinExistence type="predicted"/>